<feature type="transmembrane region" description="Helical" evidence="10">
    <location>
        <begin position="262"/>
        <end position="281"/>
    </location>
</feature>
<evidence type="ECO:0000256" key="7">
    <source>
        <dbReference type="ARBA" id="ARBA00023136"/>
    </source>
</evidence>
<dbReference type="Pfam" id="PF02096">
    <property type="entry name" value="60KD_IMP"/>
    <property type="match status" value="1"/>
</dbReference>
<feature type="transmembrane region" description="Helical" evidence="10">
    <location>
        <begin position="46"/>
        <end position="68"/>
    </location>
</feature>
<dbReference type="EMBL" id="JACHHH010000004">
    <property type="protein sequence ID" value="MBB6040947.1"/>
    <property type="molecule type" value="Genomic_DNA"/>
</dbReference>
<dbReference type="GO" id="GO:0015031">
    <property type="term" value="P:protein transport"/>
    <property type="evidence" value="ECO:0007669"/>
    <property type="project" value="UniProtKB-KW"/>
</dbReference>
<dbReference type="PANTHER" id="PTHR12428:SF65">
    <property type="entry name" value="CYTOCHROME C OXIDASE ASSEMBLY PROTEIN COX18, MITOCHONDRIAL"/>
    <property type="match status" value="1"/>
</dbReference>
<reference evidence="12 13" key="1">
    <citation type="submission" date="2020-08" db="EMBL/GenBank/DDBJ databases">
        <title>Genomic Encyclopedia of Type Strains, Phase IV (KMG-IV): sequencing the most valuable type-strain genomes for metagenomic binning, comparative biology and taxonomic classification.</title>
        <authorList>
            <person name="Goeker M."/>
        </authorList>
    </citation>
    <scope>NUCLEOTIDE SEQUENCE [LARGE SCALE GENOMIC DNA]</scope>
    <source>
        <strain evidence="12 13">DSM 17245</strain>
    </source>
</reference>
<sequence>MIQNLIILTKNTSNLPLFGPIWNLIVSALGWIMNWIYLFLDGIGIPNIGLAIILFTLVTRILLFPTSLKQQKSSRMMQIMQPEIRAVQEKYKNKTDNASMMAQQTEMKAIYEKYGTSMTAGCLPLFLQMPIIFALYRIIMNIPAYVPSVKAVYESVSTAIGGSSAAQSLLDFGKANGMESILKTLHNLGLDDPSKYNADAVHNFVIDFLYKLNPAQWAKLPEIFPSATQVIQQAAAKSTEINSFLGLNLSTAPSAYGFTPNIYWLIPILAGLSQWASTLLMQKQSMPVATEEGDQSQQMMKSMNVMMPLMSVWFCFSFASGIGLYWIASSVFMLLQQLILNWYFGKKSNEELLQDAMAKANEKRAKKGLPPIDEKTVENRLKLMQAKEDSEEKNRMEKIAKQNLKTKESTDYYNQNAKEGSLASKANMVQLYNEKHEKKEKK</sequence>
<keyword evidence="3" id="KW-1003">Cell membrane</keyword>
<keyword evidence="6 10" id="KW-1133">Transmembrane helix</keyword>
<evidence type="ECO:0000256" key="5">
    <source>
        <dbReference type="ARBA" id="ARBA00022927"/>
    </source>
</evidence>
<gene>
    <name evidence="12" type="ORF">HNQ46_000919</name>
</gene>
<dbReference type="InterPro" id="IPR047196">
    <property type="entry name" value="YidC_ALB_C"/>
</dbReference>
<dbReference type="Proteomes" id="UP000522163">
    <property type="component" value="Unassembled WGS sequence"/>
</dbReference>
<evidence type="ECO:0000256" key="6">
    <source>
        <dbReference type="ARBA" id="ARBA00022989"/>
    </source>
</evidence>
<feature type="transmembrane region" description="Helical" evidence="10">
    <location>
        <begin position="21"/>
        <end position="40"/>
    </location>
</feature>
<organism evidence="12 13">
    <name type="scientific">Oribacterium sinus</name>
    <dbReference type="NCBI Taxonomy" id="237576"/>
    <lineage>
        <taxon>Bacteria</taxon>
        <taxon>Bacillati</taxon>
        <taxon>Bacillota</taxon>
        <taxon>Clostridia</taxon>
        <taxon>Lachnospirales</taxon>
        <taxon>Lachnospiraceae</taxon>
        <taxon>Oribacterium</taxon>
    </lineage>
</organism>
<protein>
    <submittedName>
        <fullName evidence="12">YidC/Oxa1 family membrane protein insertase</fullName>
    </submittedName>
</protein>
<dbReference type="PANTHER" id="PTHR12428">
    <property type="entry name" value="OXA1"/>
    <property type="match status" value="1"/>
</dbReference>
<keyword evidence="5" id="KW-0653">Protein transport</keyword>
<dbReference type="GO" id="GO:0051205">
    <property type="term" value="P:protein insertion into membrane"/>
    <property type="evidence" value="ECO:0007669"/>
    <property type="project" value="TreeGrafter"/>
</dbReference>
<keyword evidence="8" id="KW-0143">Chaperone</keyword>
<dbReference type="GO" id="GO:0005886">
    <property type="term" value="C:plasma membrane"/>
    <property type="evidence" value="ECO:0007669"/>
    <property type="project" value="UniProtKB-SubCell"/>
</dbReference>
<dbReference type="InterPro" id="IPR001708">
    <property type="entry name" value="YidC/ALB3/OXA1/COX18"/>
</dbReference>
<keyword evidence="7 10" id="KW-0472">Membrane</keyword>
<dbReference type="AlphaFoldDB" id="A0A7W9SFA1"/>
<evidence type="ECO:0000256" key="8">
    <source>
        <dbReference type="ARBA" id="ARBA00023186"/>
    </source>
</evidence>
<evidence type="ECO:0000256" key="4">
    <source>
        <dbReference type="ARBA" id="ARBA00022692"/>
    </source>
</evidence>
<dbReference type="CDD" id="cd20070">
    <property type="entry name" value="5TM_YidC_Alb3"/>
    <property type="match status" value="1"/>
</dbReference>
<keyword evidence="2" id="KW-0813">Transport</keyword>
<comment type="similarity">
    <text evidence="9">Belongs to the OXA1/ALB3/YidC family.</text>
</comment>
<dbReference type="InterPro" id="IPR028055">
    <property type="entry name" value="YidC/Oxa/ALB_C"/>
</dbReference>
<name>A0A7W9SFA1_9FIRM</name>
<accession>A0A7W9SFA1</accession>
<evidence type="ECO:0000313" key="12">
    <source>
        <dbReference type="EMBL" id="MBB6040947.1"/>
    </source>
</evidence>
<dbReference type="GO" id="GO:0032977">
    <property type="term" value="F:membrane insertase activity"/>
    <property type="evidence" value="ECO:0007669"/>
    <property type="project" value="InterPro"/>
</dbReference>
<dbReference type="NCBIfam" id="TIGR03592">
    <property type="entry name" value="yidC_oxa1_cterm"/>
    <property type="match status" value="1"/>
</dbReference>
<comment type="caution">
    <text evidence="12">The sequence shown here is derived from an EMBL/GenBank/DDBJ whole genome shotgun (WGS) entry which is preliminary data.</text>
</comment>
<evidence type="ECO:0000313" key="13">
    <source>
        <dbReference type="Proteomes" id="UP000522163"/>
    </source>
</evidence>
<evidence type="ECO:0000256" key="3">
    <source>
        <dbReference type="ARBA" id="ARBA00022475"/>
    </source>
</evidence>
<feature type="domain" description="Membrane insertase YidC/Oxa/ALB C-terminal" evidence="11">
    <location>
        <begin position="49"/>
        <end position="341"/>
    </location>
</feature>
<evidence type="ECO:0000259" key="11">
    <source>
        <dbReference type="Pfam" id="PF02096"/>
    </source>
</evidence>
<evidence type="ECO:0000256" key="10">
    <source>
        <dbReference type="SAM" id="Phobius"/>
    </source>
</evidence>
<proteinExistence type="inferred from homology"/>
<evidence type="ECO:0000256" key="9">
    <source>
        <dbReference type="RuleBase" id="RU003945"/>
    </source>
</evidence>
<comment type="subcellular location">
    <subcellularLocation>
        <location evidence="1">Cell membrane</location>
        <topology evidence="1">Multi-pass membrane protein</topology>
    </subcellularLocation>
    <subcellularLocation>
        <location evidence="9">Membrane</location>
        <topology evidence="9">Multi-pass membrane protein</topology>
    </subcellularLocation>
</comment>
<evidence type="ECO:0000256" key="1">
    <source>
        <dbReference type="ARBA" id="ARBA00004651"/>
    </source>
</evidence>
<feature type="transmembrane region" description="Helical" evidence="10">
    <location>
        <begin position="117"/>
        <end position="139"/>
    </location>
</feature>
<evidence type="ECO:0000256" key="2">
    <source>
        <dbReference type="ARBA" id="ARBA00022448"/>
    </source>
</evidence>
<keyword evidence="4 9" id="KW-0812">Transmembrane</keyword>